<keyword evidence="2" id="KW-1185">Reference proteome</keyword>
<feature type="non-terminal residue" evidence="1">
    <location>
        <position position="129"/>
    </location>
</feature>
<comment type="caution">
    <text evidence="1">The sequence shown here is derived from an EMBL/GenBank/DDBJ whole genome shotgun (WGS) entry which is preliminary data.</text>
</comment>
<dbReference type="Proteomes" id="UP000828251">
    <property type="component" value="Unassembled WGS sequence"/>
</dbReference>
<organism evidence="1 2">
    <name type="scientific">Gossypium stocksii</name>
    <dbReference type="NCBI Taxonomy" id="47602"/>
    <lineage>
        <taxon>Eukaryota</taxon>
        <taxon>Viridiplantae</taxon>
        <taxon>Streptophyta</taxon>
        <taxon>Embryophyta</taxon>
        <taxon>Tracheophyta</taxon>
        <taxon>Spermatophyta</taxon>
        <taxon>Magnoliopsida</taxon>
        <taxon>eudicotyledons</taxon>
        <taxon>Gunneridae</taxon>
        <taxon>Pentapetalae</taxon>
        <taxon>rosids</taxon>
        <taxon>malvids</taxon>
        <taxon>Malvales</taxon>
        <taxon>Malvaceae</taxon>
        <taxon>Malvoideae</taxon>
        <taxon>Gossypium</taxon>
    </lineage>
</organism>
<protein>
    <submittedName>
        <fullName evidence="1">Uncharacterized protein</fullName>
    </submittedName>
</protein>
<gene>
    <name evidence="1" type="ORF">J1N35_022579</name>
</gene>
<sequence length="129" mass="14684">MLSSQSLAPKQQHASLTPYVSWKKGSVGVGIAFTIVNQEGLILKQENGCLQNWDLNSCKLQEIRDALYPASNMDLSLQTLIQSEKRIHGLQEKWSWKVQPWINDINFFLHLVQLVGIATRNNSIMFDTQ</sequence>
<name>A0A9D3VH06_9ROSI</name>
<reference evidence="1 2" key="1">
    <citation type="journal article" date="2021" name="Plant Biotechnol. J.">
        <title>Multi-omics assisted identification of the key and species-specific regulatory components of drought-tolerant mechanisms in Gossypium stocksii.</title>
        <authorList>
            <person name="Yu D."/>
            <person name="Ke L."/>
            <person name="Zhang D."/>
            <person name="Wu Y."/>
            <person name="Sun Y."/>
            <person name="Mei J."/>
            <person name="Sun J."/>
            <person name="Sun Y."/>
        </authorList>
    </citation>
    <scope>NUCLEOTIDE SEQUENCE [LARGE SCALE GENOMIC DNA]</scope>
    <source>
        <strain evidence="2">cv. E1</strain>
        <tissue evidence="1">Leaf</tissue>
    </source>
</reference>
<dbReference type="AlphaFoldDB" id="A0A9D3VH06"/>
<evidence type="ECO:0000313" key="1">
    <source>
        <dbReference type="EMBL" id="KAH1082818.1"/>
    </source>
</evidence>
<proteinExistence type="predicted"/>
<dbReference type="EMBL" id="JAIQCV010000007">
    <property type="protein sequence ID" value="KAH1082818.1"/>
    <property type="molecule type" value="Genomic_DNA"/>
</dbReference>
<evidence type="ECO:0000313" key="2">
    <source>
        <dbReference type="Proteomes" id="UP000828251"/>
    </source>
</evidence>
<accession>A0A9D3VH06</accession>